<protein>
    <recommendedName>
        <fullName evidence="6">Actin-related protein 2/3 complex subunit 3</fullName>
    </recommendedName>
</protein>
<evidence type="ECO:0000313" key="7">
    <source>
        <dbReference type="EMBL" id="CUG91261.1"/>
    </source>
</evidence>
<dbReference type="Proteomes" id="UP000051952">
    <property type="component" value="Unassembled WGS sequence"/>
</dbReference>
<proteinExistence type="inferred from homology"/>
<evidence type="ECO:0000256" key="2">
    <source>
        <dbReference type="ARBA" id="ARBA00010856"/>
    </source>
</evidence>
<dbReference type="SUPFAM" id="SSF69060">
    <property type="entry name" value="Arp2/3 complex 21 kDa subunit ARPC3"/>
    <property type="match status" value="1"/>
</dbReference>
<accession>A0A0S4JRW0</accession>
<keyword evidence="8" id="KW-1185">Reference proteome</keyword>
<dbReference type="Pfam" id="PF04062">
    <property type="entry name" value="P21-Arc"/>
    <property type="match status" value="1"/>
</dbReference>
<comment type="similarity">
    <text evidence="2 6">Belongs to the ARPC3 family.</text>
</comment>
<comment type="function">
    <text evidence="6">Functions as component of the Arp2/3 complex which is involved in regulation of actin polymerization and together with an activating nucleation-promoting factor (NPF) mediates the formation of branched actin networks.</text>
</comment>
<name>A0A0S4JRW0_BODSA</name>
<dbReference type="GO" id="GO:0005885">
    <property type="term" value="C:Arp2/3 protein complex"/>
    <property type="evidence" value="ECO:0007669"/>
    <property type="project" value="UniProtKB-UniRule"/>
</dbReference>
<dbReference type="Gene3D" id="1.10.1760.10">
    <property type="entry name" value="Actin-related protein 2/3 complex subunit 3"/>
    <property type="match status" value="1"/>
</dbReference>
<evidence type="ECO:0000313" key="8">
    <source>
        <dbReference type="Proteomes" id="UP000051952"/>
    </source>
</evidence>
<evidence type="ECO:0000256" key="6">
    <source>
        <dbReference type="PIRNR" id="PIRNR016315"/>
    </source>
</evidence>
<keyword evidence="3 6" id="KW-0963">Cytoplasm</keyword>
<dbReference type="GO" id="GO:0003779">
    <property type="term" value="F:actin binding"/>
    <property type="evidence" value="ECO:0007669"/>
    <property type="project" value="UniProtKB-KW"/>
</dbReference>
<dbReference type="EMBL" id="CYKH01001902">
    <property type="protein sequence ID" value="CUG91261.1"/>
    <property type="molecule type" value="Genomic_DNA"/>
</dbReference>
<comment type="subunit">
    <text evidence="6">Component of the Arp2/3 complex.</text>
</comment>
<dbReference type="GO" id="GO:0030833">
    <property type="term" value="P:regulation of actin filament polymerization"/>
    <property type="evidence" value="ECO:0007669"/>
    <property type="project" value="InterPro"/>
</dbReference>
<evidence type="ECO:0000256" key="1">
    <source>
        <dbReference type="ARBA" id="ARBA00004245"/>
    </source>
</evidence>
<dbReference type="OrthoDB" id="200404at2759"/>
<organism evidence="7 8">
    <name type="scientific">Bodo saltans</name>
    <name type="common">Flagellated protozoan</name>
    <dbReference type="NCBI Taxonomy" id="75058"/>
    <lineage>
        <taxon>Eukaryota</taxon>
        <taxon>Discoba</taxon>
        <taxon>Euglenozoa</taxon>
        <taxon>Kinetoplastea</taxon>
        <taxon>Metakinetoplastina</taxon>
        <taxon>Eubodonida</taxon>
        <taxon>Bodonidae</taxon>
        <taxon>Bodo</taxon>
    </lineage>
</organism>
<dbReference type="AlphaFoldDB" id="A0A0S4JRW0"/>
<evidence type="ECO:0000256" key="4">
    <source>
        <dbReference type="ARBA" id="ARBA00023203"/>
    </source>
</evidence>
<dbReference type="InterPro" id="IPR036753">
    <property type="entry name" value="ARPC3_sf"/>
</dbReference>
<dbReference type="PANTHER" id="PTHR12391">
    <property type="entry name" value="ARP2/3 COMPLEX 21 KD SUBUNIT"/>
    <property type="match status" value="1"/>
</dbReference>
<dbReference type="PIRSF" id="PIRSF016315">
    <property type="entry name" value="ARP2/3_P21-Arc"/>
    <property type="match status" value="1"/>
</dbReference>
<evidence type="ECO:0000256" key="3">
    <source>
        <dbReference type="ARBA" id="ARBA00022490"/>
    </source>
</evidence>
<dbReference type="VEuPathDB" id="TriTrypDB:BSAL_31005"/>
<gene>
    <name evidence="7" type="ORF">BSAL_31005</name>
</gene>
<dbReference type="GO" id="GO:0034314">
    <property type="term" value="P:Arp2/3 complex-mediated actin nucleation"/>
    <property type="evidence" value="ECO:0007669"/>
    <property type="project" value="UniProtKB-UniRule"/>
</dbReference>
<comment type="subcellular location">
    <subcellularLocation>
        <location evidence="1 6">Cytoplasm</location>
        <location evidence="1 6">Cytoskeleton</location>
    </subcellularLocation>
</comment>
<sequence>MGYISIWNGYEEGGASFIGCGLYNIKMSSKAVAGPAKAMDPTSVDENGAEVANEDIIDESLFYFKANMLMKTFTIKGDGDRLILYLTYFLSQCVKKVVGLTKDQAKQALHAFANEGFCAPGEKAFPFPAFFPTPKDAAEVDKWKEYMKQLRVEAAVRLIKKVYQFPEADGTGNKFWVVFSKYTLLG</sequence>
<keyword evidence="5 6" id="KW-0206">Cytoskeleton</keyword>
<dbReference type="InterPro" id="IPR007204">
    <property type="entry name" value="ARPC3"/>
</dbReference>
<reference evidence="8" key="1">
    <citation type="submission" date="2015-09" db="EMBL/GenBank/DDBJ databases">
        <authorList>
            <consortium name="Pathogen Informatics"/>
        </authorList>
    </citation>
    <scope>NUCLEOTIDE SEQUENCE [LARGE SCALE GENOMIC DNA]</scope>
    <source>
        <strain evidence="8">Lake Konstanz</strain>
    </source>
</reference>
<dbReference type="OMA" id="SEIEEFH"/>
<evidence type="ECO:0000256" key="5">
    <source>
        <dbReference type="ARBA" id="ARBA00023212"/>
    </source>
</evidence>
<keyword evidence="4 6" id="KW-0009">Actin-binding</keyword>